<dbReference type="VEuPathDB" id="ToxoDB:BESB_027960"/>
<sequence>MVGHWTQVVRAEASTVGCWIVTGCQCTAGRSCQKANNGQWSTYMACHYDYGNLGHFPYWPLNPNIQYRMPSTVTQNRRQRCGSCPKGFNQCGTTVGGGEKRDAYLCAGYWNIHESMPPADLLRKSIATRHSATGIPSWYFMVRNCARGNGSCPSNSVCWAYERGKALTAEPPVLVNQCQCKGFSTQYGIYFERDMCGQYSSVQPYYDADAFLTFLEKKKSLDPLPSADALPSADYPQAHTTEGTHLHSVSHPSAARSISTDGAFFQVGTPSEGEAIAQTPPLAETAEEATDLIILPEAQSSPTSIGHALSTHHGVYSMLNQLEDLLSRKTTPLADSVTAFLSVDEITQVKPPSDDLMFEWKNVDDPRSIARKPAHVNADEGSALQVSSNLRGISRHHIKGFSSPAKVTWDKLPSDGPDNIHVAHETLLTGKAISTSHARLAGQDEKFSVSAEEIVQEGPPLPDIVDAKASLGGAVVNVKAVQNEAREKNKTPLPIASEESSSQLHAVSASKGGRRTTQSPQQHLATSTIGFPPRL</sequence>
<dbReference type="SUPFAM" id="SSF55797">
    <property type="entry name" value="PR-1-like"/>
    <property type="match status" value="1"/>
</dbReference>
<dbReference type="OrthoDB" id="335796at2759"/>
<dbReference type="GeneID" id="40307848"/>
<protein>
    <submittedName>
        <fullName evidence="2">SCP family extracellular subfamily protein</fullName>
    </submittedName>
</protein>
<dbReference type="KEGG" id="bbes:BESB_027960"/>
<reference evidence="2 3" key="1">
    <citation type="submission" date="2017-09" db="EMBL/GenBank/DDBJ databases">
        <title>Genome sequencing of Besnoitia besnoiti strain Bb-Ger1.</title>
        <authorList>
            <person name="Schares G."/>
            <person name="Venepally P."/>
            <person name="Lorenzi H.A."/>
        </authorList>
    </citation>
    <scope>NUCLEOTIDE SEQUENCE [LARGE SCALE GENOMIC DNA]</scope>
    <source>
        <strain evidence="2 3">Bb-Ger1</strain>
    </source>
</reference>
<comment type="caution">
    <text evidence="2">The sequence shown here is derived from an EMBL/GenBank/DDBJ whole genome shotgun (WGS) entry which is preliminary data.</text>
</comment>
<evidence type="ECO:0000313" key="3">
    <source>
        <dbReference type="Proteomes" id="UP000224006"/>
    </source>
</evidence>
<dbReference type="Proteomes" id="UP000224006">
    <property type="component" value="Unassembled WGS sequence"/>
</dbReference>
<accession>A0A2A9M4Y3</accession>
<evidence type="ECO:0000313" key="2">
    <source>
        <dbReference type="EMBL" id="PFH31361.1"/>
    </source>
</evidence>
<gene>
    <name evidence="2" type="ORF">BESB_027960</name>
</gene>
<dbReference type="InterPro" id="IPR035940">
    <property type="entry name" value="CAP_sf"/>
</dbReference>
<feature type="compositionally biased region" description="Polar residues" evidence="1">
    <location>
        <begin position="515"/>
        <end position="529"/>
    </location>
</feature>
<dbReference type="RefSeq" id="XP_029215370.1">
    <property type="nucleotide sequence ID" value="XM_029361470.1"/>
</dbReference>
<keyword evidence="3" id="KW-1185">Reference proteome</keyword>
<evidence type="ECO:0000256" key="1">
    <source>
        <dbReference type="SAM" id="MobiDB-lite"/>
    </source>
</evidence>
<proteinExistence type="predicted"/>
<dbReference type="AlphaFoldDB" id="A0A2A9M4Y3"/>
<dbReference type="STRING" id="94643.A0A2A9M4Y3"/>
<organism evidence="2 3">
    <name type="scientific">Besnoitia besnoiti</name>
    <name type="common">Apicomplexan protozoan</name>
    <dbReference type="NCBI Taxonomy" id="94643"/>
    <lineage>
        <taxon>Eukaryota</taxon>
        <taxon>Sar</taxon>
        <taxon>Alveolata</taxon>
        <taxon>Apicomplexa</taxon>
        <taxon>Conoidasida</taxon>
        <taxon>Coccidia</taxon>
        <taxon>Eucoccidiorida</taxon>
        <taxon>Eimeriorina</taxon>
        <taxon>Sarcocystidae</taxon>
        <taxon>Besnoitia</taxon>
    </lineage>
</organism>
<feature type="region of interest" description="Disordered" evidence="1">
    <location>
        <begin position="487"/>
        <end position="535"/>
    </location>
</feature>
<name>A0A2A9M4Y3_BESBE</name>
<dbReference type="EMBL" id="NWUJ01000015">
    <property type="protein sequence ID" value="PFH31361.1"/>
    <property type="molecule type" value="Genomic_DNA"/>
</dbReference>